<sequence>MNIRQNNFLPRYGLPAPVGYACTTPREAEEAASKIGAGPWVVKCQVHAGGRGKAGGVKVVKSKEEIRAFAEKLAGQTSGDLSNRR</sequence>
<dbReference type="InterPro" id="IPR013650">
    <property type="entry name" value="ATP-grasp_succ-CoA_synth-type"/>
</dbReference>
<dbReference type="EMBL" id="LR134140">
    <property type="protein sequence ID" value="VDZ95168.1"/>
    <property type="molecule type" value="Genomic_DNA"/>
</dbReference>
<dbReference type="EC" id="6.2.1.5" evidence="2"/>
<reference evidence="2 3" key="1">
    <citation type="submission" date="2018-12" db="EMBL/GenBank/DDBJ databases">
        <authorList>
            <consortium name="Pathogen Informatics"/>
        </authorList>
    </citation>
    <scope>NUCLEOTIDE SEQUENCE [LARGE SCALE GENOMIC DNA]</scope>
    <source>
        <strain evidence="2 3">NCTC129</strain>
    </source>
</reference>
<dbReference type="Proteomes" id="UP000282086">
    <property type="component" value="Chromosome"/>
</dbReference>
<dbReference type="FunFam" id="3.30.1490.20:FF:000002">
    <property type="entry name" value="Succinate--CoA ligase [ADP-forming] subunit beta"/>
    <property type="match status" value="1"/>
</dbReference>
<evidence type="ECO:0000313" key="3">
    <source>
        <dbReference type="Proteomes" id="UP000282086"/>
    </source>
</evidence>
<dbReference type="InterPro" id="IPR013815">
    <property type="entry name" value="ATP_grasp_subdomain_1"/>
</dbReference>
<dbReference type="GO" id="GO:0004775">
    <property type="term" value="F:succinate-CoA ligase (ADP-forming) activity"/>
    <property type="evidence" value="ECO:0007669"/>
    <property type="project" value="UniProtKB-EC"/>
</dbReference>
<dbReference type="Pfam" id="PF08442">
    <property type="entry name" value="ATP-grasp_2"/>
    <property type="match status" value="1"/>
</dbReference>
<dbReference type="PANTHER" id="PTHR11815">
    <property type="entry name" value="SUCCINYL-COA SYNTHETASE BETA CHAIN"/>
    <property type="match status" value="1"/>
</dbReference>
<dbReference type="GO" id="GO:0005829">
    <property type="term" value="C:cytosol"/>
    <property type="evidence" value="ECO:0007669"/>
    <property type="project" value="TreeGrafter"/>
</dbReference>
<dbReference type="GO" id="GO:0006104">
    <property type="term" value="P:succinyl-CoA metabolic process"/>
    <property type="evidence" value="ECO:0007669"/>
    <property type="project" value="TreeGrafter"/>
</dbReference>
<proteinExistence type="predicted"/>
<organism evidence="2 3">
    <name type="scientific">Salmonella enterica I</name>
    <dbReference type="NCBI Taxonomy" id="59201"/>
    <lineage>
        <taxon>Bacteria</taxon>
        <taxon>Pseudomonadati</taxon>
        <taxon>Pseudomonadota</taxon>
        <taxon>Gammaproteobacteria</taxon>
        <taxon>Enterobacterales</taxon>
        <taxon>Enterobacteriaceae</taxon>
        <taxon>Salmonella</taxon>
    </lineage>
</organism>
<name>A0A447MVX2_SALET</name>
<dbReference type="GO" id="GO:0005524">
    <property type="term" value="F:ATP binding"/>
    <property type="evidence" value="ECO:0007669"/>
    <property type="project" value="InterPro"/>
</dbReference>
<dbReference type="PANTHER" id="PTHR11815:SF10">
    <property type="entry name" value="SUCCINATE--COA LIGASE [GDP-FORMING] SUBUNIT BETA, MITOCHONDRIAL"/>
    <property type="match status" value="1"/>
</dbReference>
<dbReference type="Gene3D" id="3.30.1490.20">
    <property type="entry name" value="ATP-grasp fold, A domain"/>
    <property type="match status" value="1"/>
</dbReference>
<dbReference type="PROSITE" id="PS51257">
    <property type="entry name" value="PROKAR_LIPOPROTEIN"/>
    <property type="match status" value="1"/>
</dbReference>
<feature type="domain" description="ATP-grasp fold succinyl-CoA synthetase-type" evidence="1">
    <location>
        <begin position="7"/>
        <end position="76"/>
    </location>
</feature>
<accession>A0A447MVX2</accession>
<dbReference type="GO" id="GO:0006099">
    <property type="term" value="P:tricarboxylic acid cycle"/>
    <property type="evidence" value="ECO:0007669"/>
    <property type="project" value="TreeGrafter"/>
</dbReference>
<dbReference type="AlphaFoldDB" id="A0A447MVX2"/>
<dbReference type="GO" id="GO:0042709">
    <property type="term" value="C:succinate-CoA ligase complex"/>
    <property type="evidence" value="ECO:0007669"/>
    <property type="project" value="TreeGrafter"/>
</dbReference>
<protein>
    <submittedName>
        <fullName evidence="2">Succinyl-CoA synthetase subunit beta</fullName>
        <ecNumber evidence="2">6.2.1.5</ecNumber>
    </submittedName>
</protein>
<evidence type="ECO:0000313" key="2">
    <source>
        <dbReference type="EMBL" id="VDZ95168.1"/>
    </source>
</evidence>
<evidence type="ECO:0000259" key="1">
    <source>
        <dbReference type="Pfam" id="PF08442"/>
    </source>
</evidence>
<gene>
    <name evidence="2" type="primary">sucC_2</name>
    <name evidence="2" type="ORF">NCTC129_01276</name>
</gene>
<dbReference type="SUPFAM" id="SSF56059">
    <property type="entry name" value="Glutathione synthetase ATP-binding domain-like"/>
    <property type="match status" value="1"/>
</dbReference>
<keyword evidence="2" id="KW-0436">Ligase</keyword>